<evidence type="ECO:0008006" key="5">
    <source>
        <dbReference type="Google" id="ProtNLM"/>
    </source>
</evidence>
<evidence type="ECO:0000256" key="2">
    <source>
        <dbReference type="SAM" id="SignalP"/>
    </source>
</evidence>
<name>G0P0T9_CAEBE</name>
<evidence type="ECO:0000313" key="4">
    <source>
        <dbReference type="Proteomes" id="UP000008068"/>
    </source>
</evidence>
<dbReference type="EMBL" id="GL380004">
    <property type="protein sequence ID" value="EGT41863.1"/>
    <property type="molecule type" value="Genomic_DNA"/>
</dbReference>
<feature type="signal peptide" evidence="2">
    <location>
        <begin position="1"/>
        <end position="18"/>
    </location>
</feature>
<dbReference type="eggNOG" id="ENOG502TIC7">
    <property type="taxonomic scope" value="Eukaryota"/>
</dbReference>
<dbReference type="OrthoDB" id="10274015at2759"/>
<evidence type="ECO:0000256" key="1">
    <source>
        <dbReference type="SAM" id="MobiDB-lite"/>
    </source>
</evidence>
<reference evidence="4" key="1">
    <citation type="submission" date="2011-07" db="EMBL/GenBank/DDBJ databases">
        <authorList>
            <consortium name="Caenorhabditis brenneri Sequencing and Analysis Consortium"/>
            <person name="Wilson R.K."/>
        </authorList>
    </citation>
    <scope>NUCLEOTIDE SEQUENCE [LARGE SCALE GENOMIC DNA]</scope>
    <source>
        <strain evidence="4">PB2801</strain>
    </source>
</reference>
<feature type="chain" id="PRO_5003406715" description="C-type lectin domain-containing protein" evidence="2">
    <location>
        <begin position="19"/>
        <end position="332"/>
    </location>
</feature>
<proteinExistence type="predicted"/>
<protein>
    <recommendedName>
        <fullName evidence="5">C-type lectin domain-containing protein</fullName>
    </recommendedName>
</protein>
<sequence>MKRLILFLLFLKIHNVHGYCHQEIQSTEKVTNVTPTSTVPVTSTTVPTSATESTTTPVTTSSTTAQDTTTTEPTTTMSTTSTVPATTSTEVPITTSTVPSTTTVTTTVPTSSTSTTAQETTTTEPTTTPSSSTVTSTPATTTITSTVPTTTTTVSTTESTTETSSTVTTTETTSTTTEPTSSTTLSTSTVSTTEKSRCANGYPIECDHTCGCPVYTIDDAYLDRHGSYLTETKGYGLHMHSNLTWDGCVPKLVRCFDSDNWLTDWIYTLNPNTLVVNWTGGKVNDTYWPPLTCNNETQKWSNYFEDIKDVAGNLWTCIDAKGQNDTSTTIMP</sequence>
<dbReference type="AlphaFoldDB" id="G0P0T9"/>
<evidence type="ECO:0000313" key="3">
    <source>
        <dbReference type="EMBL" id="EGT41863.1"/>
    </source>
</evidence>
<feature type="region of interest" description="Disordered" evidence="1">
    <location>
        <begin position="35"/>
        <end position="188"/>
    </location>
</feature>
<dbReference type="Proteomes" id="UP000008068">
    <property type="component" value="Unassembled WGS sequence"/>
</dbReference>
<dbReference type="HOGENOM" id="CLU_837385_0_0_1"/>
<gene>
    <name evidence="3" type="ORF">CAEBREN_16500</name>
</gene>
<dbReference type="STRING" id="135651.G0P0T9"/>
<organism evidence="4">
    <name type="scientific">Caenorhabditis brenneri</name>
    <name type="common">Nematode worm</name>
    <dbReference type="NCBI Taxonomy" id="135651"/>
    <lineage>
        <taxon>Eukaryota</taxon>
        <taxon>Metazoa</taxon>
        <taxon>Ecdysozoa</taxon>
        <taxon>Nematoda</taxon>
        <taxon>Chromadorea</taxon>
        <taxon>Rhabditida</taxon>
        <taxon>Rhabditina</taxon>
        <taxon>Rhabditomorpha</taxon>
        <taxon>Rhabditoidea</taxon>
        <taxon>Rhabditidae</taxon>
        <taxon>Peloderinae</taxon>
        <taxon>Caenorhabditis</taxon>
    </lineage>
</organism>
<dbReference type="InParanoid" id="G0P0T9"/>
<keyword evidence="2" id="KW-0732">Signal</keyword>
<keyword evidence="4" id="KW-1185">Reference proteome</keyword>
<accession>G0P0T9</accession>